<dbReference type="FunFam" id="2.60.40.10:FF:000840">
    <property type="entry name" value="Roundabout guidance receptor 4"/>
    <property type="match status" value="1"/>
</dbReference>
<dbReference type="PANTHER" id="PTHR44170">
    <property type="entry name" value="PROTEIN SIDEKICK"/>
    <property type="match status" value="1"/>
</dbReference>
<sequence>MLSALLLLGLASLPWSWGSQVCQCRCTWPEGQGRRGLQGPNRQTRQLQHHPRRQRHRLRGSKSHSEEFPPYIIDHPTDLVVRWDQPATLNCRVAGSPAPTIEWYRNGEYVETSKDNVYSQRTLLPDGSLFFLRLNQRKGQSDEGVYTCVATNHLGTASSKNASLYIAALREDFRLQPSNLLVTVGEQVLLECAPPRGHPEPTISWKKDGVPISQKAGHYEVSSGKLLMVHAQRSDAGMYVCVASNQAGQRESKAALVSVLEKPTFTRRPSDIVAKFGSTVQLGCGVEGDPLPKVWWHKEHGELPWGRHEVDEENTLRIHYVTTFDSGKYICTAQNQVGTASAKASLTVQDPLDTGQREWPKDVPREMMDVQLYLDNSTALPSSPAVYLHWKVIRPSQHTEGHAVLYRSLLPVSTDWVEWKVPREHGIIIPALKRGYKYEFKVRPYAGKVHGPDSNVRHLWIPEEVPSAAPQHVTITTVEDGNGTALISWDPPPHHAHNGIIRGYKVWYLGNETHHRSNRTVDGGTHSLETVLLPAGVKYCIQVAAFNGAGLGVPSNATCSSVEPLVGQTARTPAVLSVSHILAVIRQPVFIASVGSLLWLVLMVLAVYLCQHHARHYSREQQHALGKGLCRYSSEDTIVKHAMDVSDSPWLADRWKATSCSKTFSSSNSSRSSSQLLWAETKDSLDFHHSTVSFDRPSQSSQIPAVPRGPDSSSLYRVLYVDLPAKDMQTFHRPPLPSTPGPHRRAAEPGGPTDPRLGPRYRQSLGMESSCARGAEKRGLWKPAGPGPPSLTLQGPSESSSKRELQQAHSTPVLSPSLPAYSTSPSRAPSTSSSGKRHAGKGEETKVLKTFSSPKLLQSRGSLHGTGTLPPPPAPPTPHGPQGQGMQPESRDGGEAARPFPAGELQPSTENALRSVLPSPSLPYRAASPAPSLGDDGEAVLTPDQVAAYLELSAEAECQRHRQESAFSPPHTYGYICGPLRSELGAGPAPEEDDDPDAEGGGCQSMPFLRRYCRTPSSSHSEAEGSLGGSLLNGWGSVSEENFTSTRCSLVSSSDGSFLVDANFAQALAVAVDSFCFGLSPSEAEQAYPDFSPPASPLDGLLPRPERWEGVAWAGAEPLPLPTWEWSTGWLEDMEAKYSQRPEGTPAAEKPEGKAALNGTRPLAGPNGACMAESSSPTAGTMGECQPPCPAAHSPMPNSSAIPRRGEKTRVVLQPLDAGATGVQA</sequence>
<dbReference type="InterPro" id="IPR007110">
    <property type="entry name" value="Ig-like_dom"/>
</dbReference>
<feature type="region of interest" description="Disordered" evidence="4">
    <location>
        <begin position="690"/>
        <end position="709"/>
    </location>
</feature>
<feature type="region of interest" description="Disordered" evidence="4">
    <location>
        <begin position="33"/>
        <end position="67"/>
    </location>
</feature>
<gene>
    <name evidence="8" type="primary">ROBO4</name>
</gene>
<evidence type="ECO:0000256" key="1">
    <source>
        <dbReference type="ARBA" id="ARBA00022737"/>
    </source>
</evidence>
<dbReference type="SMART" id="SM00409">
    <property type="entry name" value="IG"/>
    <property type="match status" value="3"/>
</dbReference>
<dbReference type="SUPFAM" id="SSF49265">
    <property type="entry name" value="Fibronectin type III"/>
    <property type="match status" value="1"/>
</dbReference>
<dbReference type="InterPro" id="IPR003961">
    <property type="entry name" value="FN3_dom"/>
</dbReference>
<feature type="domain" description="Ig-like" evidence="6">
    <location>
        <begin position="70"/>
        <end position="163"/>
    </location>
</feature>
<feature type="region of interest" description="Disordered" evidence="4">
    <location>
        <begin position="729"/>
        <end position="916"/>
    </location>
</feature>
<dbReference type="Pfam" id="PF07679">
    <property type="entry name" value="I-set"/>
    <property type="match status" value="3"/>
</dbReference>
<evidence type="ECO:0000259" key="7">
    <source>
        <dbReference type="PROSITE" id="PS50853"/>
    </source>
</evidence>
<feature type="compositionally biased region" description="Polar residues" evidence="4">
    <location>
        <begin position="690"/>
        <end position="703"/>
    </location>
</feature>
<dbReference type="FunFam" id="2.60.40.10:FF:002530">
    <property type="entry name" value="CBN-SAX-3 protein"/>
    <property type="match status" value="1"/>
</dbReference>
<feature type="domain" description="Fibronectin type-III" evidence="7">
    <location>
        <begin position="469"/>
        <end position="565"/>
    </location>
</feature>
<keyword evidence="5" id="KW-0732">Signal</keyword>
<dbReference type="Proteomes" id="UP000694380">
    <property type="component" value="Unplaced"/>
</dbReference>
<dbReference type="CDD" id="cd00063">
    <property type="entry name" value="FN3"/>
    <property type="match status" value="1"/>
</dbReference>
<evidence type="ECO:0008006" key="10">
    <source>
        <dbReference type="Google" id="ProtNLM"/>
    </source>
</evidence>
<proteinExistence type="predicted"/>
<dbReference type="FunFam" id="2.60.40.10:FF:000028">
    <property type="entry name" value="Neuronal cell adhesion molecule"/>
    <property type="match status" value="1"/>
</dbReference>
<feature type="chain" id="PRO_5034539379" description="Roundabout homolog 4" evidence="5">
    <location>
        <begin position="19"/>
        <end position="1225"/>
    </location>
</feature>
<dbReference type="InterPro" id="IPR003598">
    <property type="entry name" value="Ig_sub2"/>
</dbReference>
<evidence type="ECO:0000256" key="4">
    <source>
        <dbReference type="SAM" id="MobiDB-lite"/>
    </source>
</evidence>
<dbReference type="SUPFAM" id="SSF48726">
    <property type="entry name" value="Immunoglobulin"/>
    <property type="match status" value="3"/>
</dbReference>
<dbReference type="SMART" id="SM00408">
    <property type="entry name" value="IGc2"/>
    <property type="match status" value="3"/>
</dbReference>
<evidence type="ECO:0000313" key="8">
    <source>
        <dbReference type="Ensembl" id="ENSCPBP00000015411.1"/>
    </source>
</evidence>
<feature type="domain" description="Ig-like" evidence="6">
    <location>
        <begin position="171"/>
        <end position="258"/>
    </location>
</feature>
<evidence type="ECO:0000256" key="3">
    <source>
        <dbReference type="ARBA" id="ARBA00023319"/>
    </source>
</evidence>
<dbReference type="SMART" id="SM00060">
    <property type="entry name" value="FN3"/>
    <property type="match status" value="2"/>
</dbReference>
<organism evidence="8 9">
    <name type="scientific">Chrysemys picta bellii</name>
    <name type="common">Western painted turtle</name>
    <name type="synonym">Emys bellii</name>
    <dbReference type="NCBI Taxonomy" id="8478"/>
    <lineage>
        <taxon>Eukaryota</taxon>
        <taxon>Metazoa</taxon>
        <taxon>Chordata</taxon>
        <taxon>Craniata</taxon>
        <taxon>Vertebrata</taxon>
        <taxon>Euteleostomi</taxon>
        <taxon>Archelosauria</taxon>
        <taxon>Testudinata</taxon>
        <taxon>Testudines</taxon>
        <taxon>Cryptodira</taxon>
        <taxon>Durocryptodira</taxon>
        <taxon>Testudinoidea</taxon>
        <taxon>Emydidae</taxon>
        <taxon>Chrysemys</taxon>
    </lineage>
</organism>
<evidence type="ECO:0000256" key="5">
    <source>
        <dbReference type="SAM" id="SignalP"/>
    </source>
</evidence>
<evidence type="ECO:0000256" key="2">
    <source>
        <dbReference type="ARBA" id="ARBA00023157"/>
    </source>
</evidence>
<dbReference type="OMA" id="ESWEKNC"/>
<keyword evidence="3" id="KW-0393">Immunoglobulin domain</keyword>
<dbReference type="InterPro" id="IPR003599">
    <property type="entry name" value="Ig_sub"/>
</dbReference>
<protein>
    <recommendedName>
        <fullName evidence="10">Roundabout homolog 4</fullName>
    </recommendedName>
</protein>
<evidence type="ECO:0000313" key="9">
    <source>
        <dbReference type="Proteomes" id="UP000694380"/>
    </source>
</evidence>
<dbReference type="Gene3D" id="2.60.40.10">
    <property type="entry name" value="Immunoglobulins"/>
    <property type="match status" value="5"/>
</dbReference>
<dbReference type="InterPro" id="IPR036179">
    <property type="entry name" value="Ig-like_dom_sf"/>
</dbReference>
<feature type="compositionally biased region" description="Basic residues" evidence="4">
    <location>
        <begin position="47"/>
        <end position="62"/>
    </location>
</feature>
<dbReference type="InterPro" id="IPR013783">
    <property type="entry name" value="Ig-like_fold"/>
</dbReference>
<dbReference type="Ensembl" id="ENSCPBT00000018257.1">
    <property type="protein sequence ID" value="ENSCPBP00000015411.1"/>
    <property type="gene ID" value="ENSCPBG00000011395.1"/>
</dbReference>
<dbReference type="FunFam" id="2.60.40.10:FF:000032">
    <property type="entry name" value="palladin isoform X1"/>
    <property type="match status" value="1"/>
</dbReference>
<reference evidence="8" key="1">
    <citation type="submission" date="2025-08" db="UniProtKB">
        <authorList>
            <consortium name="Ensembl"/>
        </authorList>
    </citation>
    <scope>IDENTIFICATION</scope>
</reference>
<reference evidence="8" key="2">
    <citation type="submission" date="2025-09" db="UniProtKB">
        <authorList>
            <consortium name="Ensembl"/>
        </authorList>
    </citation>
    <scope>IDENTIFICATION</scope>
</reference>
<accession>A0A8C3HBG7</accession>
<feature type="compositionally biased region" description="Pro residues" evidence="4">
    <location>
        <begin position="869"/>
        <end position="879"/>
    </location>
</feature>
<keyword evidence="1" id="KW-0677">Repeat</keyword>
<dbReference type="PANTHER" id="PTHR44170:SF11">
    <property type="entry name" value="ROUNDABOUT HOMOLOG 4"/>
    <property type="match status" value="1"/>
</dbReference>
<dbReference type="PROSITE" id="PS50835">
    <property type="entry name" value="IG_LIKE"/>
    <property type="match status" value="3"/>
</dbReference>
<dbReference type="FunFam" id="2.60.40.10:FF:000065">
    <property type="entry name" value="roundabout homolog 1 isoform X3"/>
    <property type="match status" value="1"/>
</dbReference>
<dbReference type="Pfam" id="PF00041">
    <property type="entry name" value="fn3"/>
    <property type="match status" value="1"/>
</dbReference>
<feature type="signal peptide" evidence="5">
    <location>
        <begin position="1"/>
        <end position="18"/>
    </location>
</feature>
<name>A0A8C3HBG7_CHRPI</name>
<dbReference type="PROSITE" id="PS50853">
    <property type="entry name" value="FN3"/>
    <property type="match status" value="1"/>
</dbReference>
<dbReference type="GO" id="GO:0098609">
    <property type="term" value="P:cell-cell adhesion"/>
    <property type="evidence" value="ECO:0007669"/>
    <property type="project" value="TreeGrafter"/>
</dbReference>
<dbReference type="InterPro" id="IPR036116">
    <property type="entry name" value="FN3_sf"/>
</dbReference>
<keyword evidence="2" id="KW-1015">Disulfide bond</keyword>
<feature type="region of interest" description="Disordered" evidence="4">
    <location>
        <begin position="1138"/>
        <end position="1225"/>
    </location>
</feature>
<dbReference type="InterPro" id="IPR013098">
    <property type="entry name" value="Ig_I-set"/>
</dbReference>
<dbReference type="AlphaFoldDB" id="A0A8C3HBG7"/>
<evidence type="ECO:0000259" key="6">
    <source>
        <dbReference type="PROSITE" id="PS50835"/>
    </source>
</evidence>
<dbReference type="GeneTree" id="ENSGT00940000164559"/>
<feature type="domain" description="Ig-like" evidence="6">
    <location>
        <begin position="263"/>
        <end position="347"/>
    </location>
</feature>
<keyword evidence="9" id="KW-1185">Reference proteome</keyword>
<feature type="compositionally biased region" description="Low complexity" evidence="4">
    <location>
        <begin position="822"/>
        <end position="834"/>
    </location>
</feature>
<feature type="compositionally biased region" description="Polar residues" evidence="4">
    <location>
        <begin position="850"/>
        <end position="861"/>
    </location>
</feature>